<feature type="signal peptide" evidence="1">
    <location>
        <begin position="1"/>
        <end position="24"/>
    </location>
</feature>
<dbReference type="InterPro" id="IPR013320">
    <property type="entry name" value="ConA-like_dom_sf"/>
</dbReference>
<proteinExistence type="predicted"/>
<protein>
    <recommendedName>
        <fullName evidence="4">LamG-like jellyroll fold domain-containing protein</fullName>
    </recommendedName>
</protein>
<sequence length="1096" mass="119406">MTERIALIRILAFIGFLISGRATAQLHSPPNCGENFVLDWSQAPSSSNEYNWLPNGSLTNTYTNVDNSGIDITITFTGDTGSLGVWGSQTPKVGNSSSALYEGLDLYTTGFSATGITCTITFSSPIYALSFDMHHVNASGANGDKYTITGIDTDSNIITPVFTNSSTPSYTTDNSTGIVNAVSSSTSGNNAVVGVNFSDSSYITSVSFLWQDCDTCSPNNIHGSGLGNFSFCIPQTLDFDGVNDYINRSAFLGGKTETTMMSWVRLDNGFGGGEIMGQRNFRLYVDSNRRLKAFVKTSSGTEVYSPDIASALLTTDLWYHVALKFDGNSGIIELLLNGQSIWSDNSSLSIGATINSAPSWDSNHDFEIGRNTELDNNYFEGAIYECRVYGKSLTLSQLQQQIHQEIENNSGNVRGTVIPKDIEGLLWSDLELYYKMGIIDTGYTPDDSDTGIDGKLNNMRTYQERTAPIPYVTTNSCSGDWSDVNNWEYGTIWDIPNSHSEAAIIKINGNMETSISHETVGLILDSGATLTVQGDNEIKNSYYLELNGTLDLMGDSQLVQTDQSDLVTSADGKVLRRQEGVPSAYWYNYWASPVGSQGATSLADNNTASNNTNNTAFSLDMLRDDSGFNCSFTSDYTASGNISTYWLYTFINGLTYWDWAQIAPSTNLGPGVGYTQKGTGVPGTEQQYIFEGKPNNGTILISVTDRGGPGSVANSTKTEYLLGNPYPSALDVHRFIDDNAGVIDGTLQLWQQWSGSSHNLNEYNGGYAQVNKTGSVRAYQFVGFYGANNGSQDGTKTPTRYLPVGQGFITEIVADGTVEFNNGQRLFIKEADADGTYGNGSTFFKNGGKKSKVASAKGEGPEEGGGPMKRVRLEFSSVTGPDTRRELLLGFSNETSDAFDYGYDAESDDINNNDLSLSLEGKNMNIMAYGPITADKVVPLNFKSSGNNTFEIKISETENIEDDQEIYLKDSLTGEYFDLTNGQPYGFSSQQGKFNQRFEIVFQSEAGTLSSDEIESNEDYIYYHKGSNMLFAKRLNGEVTKFTLYSITGQSVMELDNVSGDVLDRGLKLADASTGAYVACFRTDTNQVITKKIIIN</sequence>
<dbReference type="EMBL" id="JBHULY010000005">
    <property type="protein sequence ID" value="MFD2724966.1"/>
    <property type="molecule type" value="Genomic_DNA"/>
</dbReference>
<feature type="chain" id="PRO_5046047958" description="LamG-like jellyroll fold domain-containing protein" evidence="1">
    <location>
        <begin position="25"/>
        <end position="1096"/>
    </location>
</feature>
<gene>
    <name evidence="2" type="ORF">ACFSR8_01975</name>
</gene>
<dbReference type="Gene3D" id="2.60.120.200">
    <property type="match status" value="1"/>
</dbReference>
<reference evidence="3" key="1">
    <citation type="journal article" date="2019" name="Int. J. Syst. Evol. Microbiol.">
        <title>The Global Catalogue of Microorganisms (GCM) 10K type strain sequencing project: providing services to taxonomists for standard genome sequencing and annotation.</title>
        <authorList>
            <consortium name="The Broad Institute Genomics Platform"/>
            <consortium name="The Broad Institute Genome Sequencing Center for Infectious Disease"/>
            <person name="Wu L."/>
            <person name="Ma J."/>
        </authorList>
    </citation>
    <scope>NUCLEOTIDE SEQUENCE [LARGE SCALE GENOMIC DNA]</scope>
    <source>
        <strain evidence="3">KCTC 42398</strain>
    </source>
</reference>
<evidence type="ECO:0000313" key="2">
    <source>
        <dbReference type="EMBL" id="MFD2724966.1"/>
    </source>
</evidence>
<keyword evidence="1" id="KW-0732">Signal</keyword>
<comment type="caution">
    <text evidence="2">The sequence shown here is derived from an EMBL/GenBank/DDBJ whole genome shotgun (WGS) entry which is preliminary data.</text>
</comment>
<dbReference type="RefSeq" id="WP_380288509.1">
    <property type="nucleotide sequence ID" value="NZ_JBHULY010000005.1"/>
</dbReference>
<dbReference type="Proteomes" id="UP001597476">
    <property type="component" value="Unassembled WGS sequence"/>
</dbReference>
<name>A0ABW5T7J6_9FLAO</name>
<keyword evidence="3" id="KW-1185">Reference proteome</keyword>
<evidence type="ECO:0000313" key="3">
    <source>
        <dbReference type="Proteomes" id="UP001597476"/>
    </source>
</evidence>
<evidence type="ECO:0000256" key="1">
    <source>
        <dbReference type="SAM" id="SignalP"/>
    </source>
</evidence>
<dbReference type="SUPFAM" id="SSF49899">
    <property type="entry name" value="Concanavalin A-like lectins/glucanases"/>
    <property type="match status" value="1"/>
</dbReference>
<accession>A0ABW5T7J6</accession>
<evidence type="ECO:0008006" key="4">
    <source>
        <dbReference type="Google" id="ProtNLM"/>
    </source>
</evidence>
<organism evidence="2 3">
    <name type="scientific">Hyunsoonleella rubra</name>
    <dbReference type="NCBI Taxonomy" id="1737062"/>
    <lineage>
        <taxon>Bacteria</taxon>
        <taxon>Pseudomonadati</taxon>
        <taxon>Bacteroidota</taxon>
        <taxon>Flavobacteriia</taxon>
        <taxon>Flavobacteriales</taxon>
        <taxon>Flavobacteriaceae</taxon>
    </lineage>
</organism>